<dbReference type="EMBL" id="FNUV01000001">
    <property type="protein sequence ID" value="SEF42063.1"/>
    <property type="molecule type" value="Genomic_DNA"/>
</dbReference>
<evidence type="ECO:0000313" key="10">
    <source>
        <dbReference type="Proteomes" id="UP000236735"/>
    </source>
</evidence>
<dbReference type="InterPro" id="IPR036097">
    <property type="entry name" value="HisK_dim/P_sf"/>
</dbReference>
<dbReference type="SMART" id="SM00387">
    <property type="entry name" value="HATPase_c"/>
    <property type="match status" value="1"/>
</dbReference>
<dbReference type="InterPro" id="IPR003594">
    <property type="entry name" value="HATPase_dom"/>
</dbReference>
<dbReference type="GO" id="GO:0000156">
    <property type="term" value="F:phosphorelay response regulator activity"/>
    <property type="evidence" value="ECO:0007669"/>
    <property type="project" value="TreeGrafter"/>
</dbReference>
<dbReference type="GO" id="GO:0007234">
    <property type="term" value="P:osmosensory signaling via phosphorelay pathway"/>
    <property type="evidence" value="ECO:0007669"/>
    <property type="project" value="TreeGrafter"/>
</dbReference>
<dbReference type="InterPro" id="IPR050351">
    <property type="entry name" value="BphY/WalK/GraS-like"/>
</dbReference>
<dbReference type="GO" id="GO:0030295">
    <property type="term" value="F:protein kinase activator activity"/>
    <property type="evidence" value="ECO:0007669"/>
    <property type="project" value="TreeGrafter"/>
</dbReference>
<evidence type="ECO:0000256" key="6">
    <source>
        <dbReference type="ARBA" id="ARBA00022840"/>
    </source>
</evidence>
<dbReference type="GO" id="GO:0000155">
    <property type="term" value="F:phosphorelay sensor kinase activity"/>
    <property type="evidence" value="ECO:0007669"/>
    <property type="project" value="InterPro"/>
</dbReference>
<organism evidence="9 10">
    <name type="scientific">Xylanibacter ruminicola</name>
    <name type="common">Prevotella ruminicola</name>
    <dbReference type="NCBI Taxonomy" id="839"/>
    <lineage>
        <taxon>Bacteria</taxon>
        <taxon>Pseudomonadati</taxon>
        <taxon>Bacteroidota</taxon>
        <taxon>Bacteroidia</taxon>
        <taxon>Bacteroidales</taxon>
        <taxon>Prevotellaceae</taxon>
        <taxon>Xylanibacter</taxon>
    </lineage>
</organism>
<dbReference type="PROSITE" id="PS50109">
    <property type="entry name" value="HIS_KIN"/>
    <property type="match status" value="1"/>
</dbReference>
<dbReference type="Gene3D" id="3.30.565.10">
    <property type="entry name" value="Histidine kinase-like ATPase, C-terminal domain"/>
    <property type="match status" value="1"/>
</dbReference>
<dbReference type="GO" id="GO:0005524">
    <property type="term" value="F:ATP binding"/>
    <property type="evidence" value="ECO:0007669"/>
    <property type="project" value="UniProtKB-KW"/>
</dbReference>
<dbReference type="SMART" id="SM00388">
    <property type="entry name" value="HisKA"/>
    <property type="match status" value="1"/>
</dbReference>
<gene>
    <name evidence="9" type="ORF">SAMN05216354_0343</name>
</gene>
<dbReference type="InterPro" id="IPR005467">
    <property type="entry name" value="His_kinase_dom"/>
</dbReference>
<sequence>MRIRSLNSKIKELEKLDVMKTTFIRALGREIRTPLHSVSGMAEIIAREDLYLSKSEKKSISGKIQYNASMISTLLDEVAVYSEGGDGHHLQDERFSPNQLIQRSLDGNRPFVQNGVRLTFRHDLPDDVFVSADRHIVEVVLNKLVFTSCRFTSEGEVAAGCYRDKSSSMITFYVEDTGGGIPEDRKKVLFKWFDNPSDMTDEIEFDLSVANRLAEKIGGYLRYDEHYQKGTRMEFVLPVR</sequence>
<keyword evidence="5 9" id="KW-0418">Kinase</keyword>
<evidence type="ECO:0000313" key="9">
    <source>
        <dbReference type="EMBL" id="SEF42063.1"/>
    </source>
</evidence>
<dbReference type="Pfam" id="PF00512">
    <property type="entry name" value="HisKA"/>
    <property type="match status" value="1"/>
</dbReference>
<dbReference type="CDD" id="cd00082">
    <property type="entry name" value="HisKA"/>
    <property type="match status" value="1"/>
</dbReference>
<evidence type="ECO:0000259" key="8">
    <source>
        <dbReference type="PROSITE" id="PS50109"/>
    </source>
</evidence>
<accession>A0A1H5RUN4</accession>
<evidence type="ECO:0000256" key="5">
    <source>
        <dbReference type="ARBA" id="ARBA00022777"/>
    </source>
</evidence>
<protein>
    <recommendedName>
        <fullName evidence="2">histidine kinase</fullName>
        <ecNumber evidence="2">2.7.13.3</ecNumber>
    </recommendedName>
</protein>
<dbReference type="InterPro" id="IPR003661">
    <property type="entry name" value="HisK_dim/P_dom"/>
</dbReference>
<evidence type="ECO:0000256" key="1">
    <source>
        <dbReference type="ARBA" id="ARBA00000085"/>
    </source>
</evidence>
<dbReference type="Gene3D" id="1.10.287.130">
    <property type="match status" value="1"/>
</dbReference>
<dbReference type="Proteomes" id="UP000236735">
    <property type="component" value="Unassembled WGS sequence"/>
</dbReference>
<keyword evidence="6" id="KW-0067">ATP-binding</keyword>
<feature type="domain" description="Histidine kinase" evidence="8">
    <location>
        <begin position="26"/>
        <end position="240"/>
    </location>
</feature>
<dbReference type="PANTHER" id="PTHR42878:SF7">
    <property type="entry name" value="SENSOR HISTIDINE KINASE GLRK"/>
    <property type="match status" value="1"/>
</dbReference>
<dbReference type="EC" id="2.7.13.3" evidence="2"/>
<dbReference type="PANTHER" id="PTHR42878">
    <property type="entry name" value="TWO-COMPONENT HISTIDINE KINASE"/>
    <property type="match status" value="1"/>
</dbReference>
<evidence type="ECO:0000256" key="3">
    <source>
        <dbReference type="ARBA" id="ARBA00022679"/>
    </source>
</evidence>
<evidence type="ECO:0000256" key="2">
    <source>
        <dbReference type="ARBA" id="ARBA00012438"/>
    </source>
</evidence>
<proteinExistence type="predicted"/>
<reference evidence="9 10" key="1">
    <citation type="submission" date="2016-10" db="EMBL/GenBank/DDBJ databases">
        <authorList>
            <person name="de Groot N.N."/>
        </authorList>
    </citation>
    <scope>NUCLEOTIDE SEQUENCE [LARGE SCALE GENOMIC DNA]</scope>
    <source>
        <strain evidence="9 10">AR32</strain>
    </source>
</reference>
<keyword evidence="7" id="KW-0902">Two-component regulatory system</keyword>
<dbReference type="InterPro" id="IPR036890">
    <property type="entry name" value="HATPase_C_sf"/>
</dbReference>
<dbReference type="AlphaFoldDB" id="A0A1H5RUN4"/>
<dbReference type="SUPFAM" id="SSF55874">
    <property type="entry name" value="ATPase domain of HSP90 chaperone/DNA topoisomerase II/histidine kinase"/>
    <property type="match status" value="1"/>
</dbReference>
<dbReference type="Pfam" id="PF02518">
    <property type="entry name" value="HATPase_c"/>
    <property type="match status" value="1"/>
</dbReference>
<evidence type="ECO:0000256" key="7">
    <source>
        <dbReference type="ARBA" id="ARBA00023012"/>
    </source>
</evidence>
<keyword evidence="3" id="KW-0808">Transferase</keyword>
<dbReference type="SUPFAM" id="SSF47384">
    <property type="entry name" value="Homodimeric domain of signal transducing histidine kinase"/>
    <property type="match status" value="1"/>
</dbReference>
<keyword evidence="4" id="KW-0547">Nucleotide-binding</keyword>
<name>A0A1H5RUN4_XYLRU</name>
<evidence type="ECO:0000256" key="4">
    <source>
        <dbReference type="ARBA" id="ARBA00022741"/>
    </source>
</evidence>
<comment type="catalytic activity">
    <reaction evidence="1">
        <text>ATP + protein L-histidine = ADP + protein N-phospho-L-histidine.</text>
        <dbReference type="EC" id="2.7.13.3"/>
    </reaction>
</comment>